<name>A0A845SFB8_9GAMM</name>
<organism evidence="1 2">
    <name type="scientific">Acerihabitans arboris</name>
    <dbReference type="NCBI Taxonomy" id="2691583"/>
    <lineage>
        <taxon>Bacteria</taxon>
        <taxon>Pseudomonadati</taxon>
        <taxon>Pseudomonadota</taxon>
        <taxon>Gammaproteobacteria</taxon>
        <taxon>Enterobacterales</taxon>
        <taxon>Pectobacteriaceae</taxon>
        <taxon>Acerihabitans</taxon>
    </lineage>
</organism>
<evidence type="ECO:0000313" key="1">
    <source>
        <dbReference type="EMBL" id="NDL61634.1"/>
    </source>
</evidence>
<keyword evidence="2" id="KW-1185">Reference proteome</keyword>
<protein>
    <submittedName>
        <fullName evidence="1">Uncharacterized protein</fullName>
    </submittedName>
</protein>
<sequence length="88" mass="9700">MALRKRSATAAAAVDLAMGVAGVFTFIEDSGQAVNPPTAIAGSPAERKPVVQWVLRRKRLLYSSRIYPHQFNGYMSPGRSAFNRFFLL</sequence>
<accession>A0A845SFB8</accession>
<gene>
    <name evidence="1" type="ORF">GRH90_02500</name>
</gene>
<dbReference type="EMBL" id="WUBS01000002">
    <property type="protein sequence ID" value="NDL61634.1"/>
    <property type="molecule type" value="Genomic_DNA"/>
</dbReference>
<reference evidence="1 2" key="1">
    <citation type="submission" date="2019-12" db="EMBL/GenBank/DDBJ databases">
        <authorList>
            <person name="Lee S.D."/>
        </authorList>
    </citation>
    <scope>NUCLEOTIDE SEQUENCE [LARGE SCALE GENOMIC DNA]</scope>
    <source>
        <strain evidence="1 2">SAP-6</strain>
    </source>
</reference>
<proteinExistence type="predicted"/>
<dbReference type="Proteomes" id="UP000461443">
    <property type="component" value="Unassembled WGS sequence"/>
</dbReference>
<reference evidence="1 2" key="2">
    <citation type="submission" date="2020-02" db="EMBL/GenBank/DDBJ databases">
        <title>The new genus of Enterobacteriales.</title>
        <authorList>
            <person name="Kim I.S."/>
        </authorList>
    </citation>
    <scope>NUCLEOTIDE SEQUENCE [LARGE SCALE GENOMIC DNA]</scope>
    <source>
        <strain evidence="1 2">SAP-6</strain>
    </source>
</reference>
<dbReference type="RefSeq" id="WP_162364328.1">
    <property type="nucleotide sequence ID" value="NZ_WUBS01000002.1"/>
</dbReference>
<evidence type="ECO:0000313" key="2">
    <source>
        <dbReference type="Proteomes" id="UP000461443"/>
    </source>
</evidence>
<comment type="caution">
    <text evidence="1">The sequence shown here is derived from an EMBL/GenBank/DDBJ whole genome shotgun (WGS) entry which is preliminary data.</text>
</comment>
<dbReference type="AlphaFoldDB" id="A0A845SFB8"/>